<protein>
    <submittedName>
        <fullName evidence="3">Calponin</fullName>
    </submittedName>
</protein>
<reference evidence="3" key="1">
    <citation type="submission" date="2021-05" db="EMBL/GenBank/DDBJ databases">
        <title>A free-living protist that lacks canonical eukaryotic 1 DNA replication and segregation systems.</title>
        <authorList>
            <person name="Salas-Leiva D.E."/>
            <person name="Tromer E.C."/>
            <person name="Curtis B.A."/>
            <person name="Jerlstrom-Hultqvist J."/>
            <person name="Kolisko M."/>
            <person name="Yi Z."/>
            <person name="Salas-Leiva J.S."/>
            <person name="Gallot-Lavallee L."/>
            <person name="Kops G.J.P.L."/>
            <person name="Archibald J.M."/>
            <person name="Simpson A.G.B."/>
            <person name="Roger A.J."/>
        </authorList>
    </citation>
    <scope>NUCLEOTIDE SEQUENCE</scope>
    <source>
        <strain evidence="3">BICM</strain>
    </source>
</reference>
<organism evidence="3 4">
    <name type="scientific">Carpediemonas membranifera</name>
    <dbReference type="NCBI Taxonomy" id="201153"/>
    <lineage>
        <taxon>Eukaryota</taxon>
        <taxon>Metamonada</taxon>
        <taxon>Carpediemonas-like organisms</taxon>
        <taxon>Carpediemonas</taxon>
    </lineage>
</organism>
<evidence type="ECO:0000313" key="3">
    <source>
        <dbReference type="EMBL" id="KAG9391511.1"/>
    </source>
</evidence>
<dbReference type="InterPro" id="IPR001715">
    <property type="entry name" value="CH_dom"/>
</dbReference>
<dbReference type="Gene3D" id="1.10.418.10">
    <property type="entry name" value="Calponin-like domain"/>
    <property type="match status" value="1"/>
</dbReference>
<comment type="caution">
    <text evidence="3">The sequence shown here is derived from an EMBL/GenBank/DDBJ whole genome shotgun (WGS) entry which is preliminary data.</text>
</comment>
<dbReference type="OrthoDB" id="2161974at2759"/>
<keyword evidence="4" id="KW-1185">Reference proteome</keyword>
<dbReference type="SUPFAM" id="SSF47576">
    <property type="entry name" value="Calponin-homology domain, CH-domain"/>
    <property type="match status" value="1"/>
</dbReference>
<gene>
    <name evidence="3" type="ORF">J8273_6273</name>
</gene>
<dbReference type="AlphaFoldDB" id="A0A8J6E098"/>
<feature type="region of interest" description="Disordered" evidence="1">
    <location>
        <begin position="194"/>
        <end position="224"/>
    </location>
</feature>
<dbReference type="EMBL" id="JAHDYR010000053">
    <property type="protein sequence ID" value="KAG9391511.1"/>
    <property type="molecule type" value="Genomic_DNA"/>
</dbReference>
<name>A0A8J6E098_9EUKA</name>
<dbReference type="CDD" id="cd00014">
    <property type="entry name" value="CH_SF"/>
    <property type="match status" value="1"/>
</dbReference>
<accession>A0A8J6E098</accession>
<dbReference type="Proteomes" id="UP000717585">
    <property type="component" value="Unassembled WGS sequence"/>
</dbReference>
<sequence>MHATALRFVRTPKTTPPYFVLSSVSTPDKTKPLDNTQTAKDFVFTTETKEPSKRKRQAKSTLDLVSRDLLEWLEIFGIFMSKDIKELSSEIQTGIPFVTFITTLCNDDRIRGTNTKATSPAAFRQNWSKCLQYLREDHRFAEMDTRHLYDLEDLIHGDVTVFLEIVADVKVVTASFRPFTDRIDLLTNRKKKSEQAMQKKGISTDGRSTYEPFTIEKPPPPVPHEDERWPYPDDEVDRLQRSLIHWLFTLGVLPHEALQEGGSLPTTIDPIVDGVRTGVLLCHIVEAALRVKLTRQFEPKTEAMKRHNIAEAVKKLKETHNMSQRCVQHTDVESILHGDRVTIACLLEDLHRVVDKKPPHLSNEPARKQHPYVPFDDDTLYPAAPPQPQPVPAVQSPQPLPLGNQTRANAVAASSVAGTNSAWISASGFMIDDSTASESTMAGRDAPDIYSALDSVMANLPALSSTGPTVEPTEMRLDVPQPVEPFCGDVADPIPFMSTSDPTLDFIGPPVINAEESSARIPRSQLAITNGVTAGGLGTGSEDPERHTLNADGEVVVPTEGFILAEWMARLGVRVPENQFFLESETIPEMADGLILVQLVEALQMADIPNVSRAPKRRAEGLRNIRLALSVLEDNPRFKDPAVTAEDVLEGGREGIIKLLLAARKAYPTKLLKLYKDQREPRRSRA</sequence>
<proteinExistence type="predicted"/>
<feature type="domain" description="Calponin-homology (CH)" evidence="2">
    <location>
        <begin position="558"/>
        <end position="668"/>
    </location>
</feature>
<evidence type="ECO:0000256" key="1">
    <source>
        <dbReference type="SAM" id="MobiDB-lite"/>
    </source>
</evidence>
<dbReference type="InterPro" id="IPR036872">
    <property type="entry name" value="CH_dom_sf"/>
</dbReference>
<dbReference type="Pfam" id="PF00307">
    <property type="entry name" value="CH"/>
    <property type="match status" value="1"/>
</dbReference>
<dbReference type="PROSITE" id="PS50021">
    <property type="entry name" value="CH"/>
    <property type="match status" value="1"/>
</dbReference>
<evidence type="ECO:0000259" key="2">
    <source>
        <dbReference type="PROSITE" id="PS50021"/>
    </source>
</evidence>
<evidence type="ECO:0000313" key="4">
    <source>
        <dbReference type="Proteomes" id="UP000717585"/>
    </source>
</evidence>